<keyword evidence="1" id="KW-1133">Transmembrane helix</keyword>
<name>A0A377J2M5_9HELI</name>
<dbReference type="RefSeq" id="WP_115010925.1">
    <property type="nucleotide sequence ID" value="NZ_UGHV01000001.1"/>
</dbReference>
<evidence type="ECO:0000256" key="1">
    <source>
        <dbReference type="SAM" id="Phobius"/>
    </source>
</evidence>
<dbReference type="OrthoDB" id="7375247at2"/>
<evidence type="ECO:0000313" key="3">
    <source>
        <dbReference type="Proteomes" id="UP000254841"/>
    </source>
</evidence>
<gene>
    <name evidence="2" type="ORF">NCTC12410_00413</name>
</gene>
<feature type="transmembrane region" description="Helical" evidence="1">
    <location>
        <begin position="70"/>
        <end position="90"/>
    </location>
</feature>
<evidence type="ECO:0000313" key="2">
    <source>
        <dbReference type="EMBL" id="STO96599.1"/>
    </source>
</evidence>
<dbReference type="EMBL" id="UGHV01000001">
    <property type="protein sequence ID" value="STO96599.1"/>
    <property type="molecule type" value="Genomic_DNA"/>
</dbReference>
<proteinExistence type="predicted"/>
<keyword evidence="1" id="KW-0472">Membrane</keyword>
<feature type="transmembrane region" description="Helical" evidence="1">
    <location>
        <begin position="37"/>
        <end position="58"/>
    </location>
</feature>
<keyword evidence="1" id="KW-0812">Transmembrane</keyword>
<sequence length="424" mass="46463">MRYSKLSIKMRGLLWALVWILASIATLKLDSVLKGRAGFGILPFALISLGALGLLIYLAIVSKRKSLKLALSYLTILPLCIIIGELYGYYTLESTFEQDPCAASTSGTYASDYFTPSPITGYKGKPSITATAHKTTHNGTTIYNVSYTTDEFGWRITPSSKVDSSSCVLFFGDSFTIGEGVQDNETLPFYFGTHTNARIYNFGFHGYGPHQALALVQSGEVKRVVKDCASVLAIYESLPGHIARASGFSSWEQGTNAPRFSLDPSGSLVWGNAYLHTSPLLAKLAPKLQARLAQSYLYKLLAPVYSYDESHNALYFAIIGALQKQLQEQFNARFALVLWDSSDVSDEIERKESHAITKHFANGLGGGAMDLVLASEILPNYKQQREAYAIHSCDLHPNARANAQIAEFIAERIESGSIKAKSGF</sequence>
<protein>
    <recommendedName>
        <fullName evidence="4">SGNH/GDSL hydrolase family protein</fullName>
    </recommendedName>
</protein>
<dbReference type="AlphaFoldDB" id="A0A377J2M5"/>
<evidence type="ECO:0008006" key="4">
    <source>
        <dbReference type="Google" id="ProtNLM"/>
    </source>
</evidence>
<organism evidence="2 3">
    <name type="scientific">Helicobacter canis</name>
    <dbReference type="NCBI Taxonomy" id="29419"/>
    <lineage>
        <taxon>Bacteria</taxon>
        <taxon>Pseudomonadati</taxon>
        <taxon>Campylobacterota</taxon>
        <taxon>Epsilonproteobacteria</taxon>
        <taxon>Campylobacterales</taxon>
        <taxon>Helicobacteraceae</taxon>
        <taxon>Helicobacter</taxon>
    </lineage>
</organism>
<accession>A0A377J2M5</accession>
<dbReference type="Proteomes" id="UP000254841">
    <property type="component" value="Unassembled WGS sequence"/>
</dbReference>
<dbReference type="SUPFAM" id="SSF52266">
    <property type="entry name" value="SGNH hydrolase"/>
    <property type="match status" value="1"/>
</dbReference>
<reference evidence="2 3" key="1">
    <citation type="submission" date="2018-06" db="EMBL/GenBank/DDBJ databases">
        <authorList>
            <consortium name="Pathogen Informatics"/>
            <person name="Doyle S."/>
        </authorList>
    </citation>
    <scope>NUCLEOTIDE SEQUENCE [LARGE SCALE GENOMIC DNA]</scope>
    <source>
        <strain evidence="2 3">NCTC12410</strain>
    </source>
</reference>